<organism evidence="1 2">
    <name type="scientific">Oryzomonas rubra</name>
    <dbReference type="NCBI Taxonomy" id="2509454"/>
    <lineage>
        <taxon>Bacteria</taxon>
        <taxon>Pseudomonadati</taxon>
        <taxon>Thermodesulfobacteriota</taxon>
        <taxon>Desulfuromonadia</taxon>
        <taxon>Geobacterales</taxon>
        <taxon>Geobacteraceae</taxon>
        <taxon>Oryzomonas</taxon>
    </lineage>
</organism>
<accession>A0A5A9XKX6</accession>
<dbReference type="EMBL" id="SRSD01000003">
    <property type="protein sequence ID" value="KAA0893205.1"/>
    <property type="molecule type" value="Genomic_DNA"/>
</dbReference>
<reference evidence="1 2" key="1">
    <citation type="submission" date="2019-04" db="EMBL/GenBank/DDBJ databases">
        <title>Geobacter ruber sp. nov., ferric-reducing bacteria isolated from paddy soil.</title>
        <authorList>
            <person name="Xu Z."/>
            <person name="Masuda Y."/>
            <person name="Itoh H."/>
            <person name="Senoo K."/>
        </authorList>
    </citation>
    <scope>NUCLEOTIDE SEQUENCE [LARGE SCALE GENOMIC DNA]</scope>
    <source>
        <strain evidence="1 2">Red88</strain>
    </source>
</reference>
<sequence length="139" mass="15510">MFDWFRRKQEPVVSFPDNEAAFAHACTMGYRLLLNALIPALVVDVGRRGGEGERYFRLRLAEPDGTLEIWGCTMADAPGYPEVGDLVAFRIVRIATELPKEAQLIGYIACKLAPVLNRSKGWQIAASFTPAHLKPELHL</sequence>
<comment type="caution">
    <text evidence="1">The sequence shown here is derived from an EMBL/GenBank/DDBJ whole genome shotgun (WGS) entry which is preliminary data.</text>
</comment>
<gene>
    <name evidence="1" type="ORF">ET418_05135</name>
</gene>
<protein>
    <submittedName>
        <fullName evidence="1">Uncharacterized protein</fullName>
    </submittedName>
</protein>
<dbReference type="Proteomes" id="UP000324298">
    <property type="component" value="Unassembled WGS sequence"/>
</dbReference>
<evidence type="ECO:0000313" key="1">
    <source>
        <dbReference type="EMBL" id="KAA0893205.1"/>
    </source>
</evidence>
<proteinExistence type="predicted"/>
<dbReference type="RefSeq" id="WP_149306523.1">
    <property type="nucleotide sequence ID" value="NZ_SRSD01000003.1"/>
</dbReference>
<evidence type="ECO:0000313" key="2">
    <source>
        <dbReference type="Proteomes" id="UP000324298"/>
    </source>
</evidence>
<dbReference type="OrthoDB" id="5395701at2"/>
<keyword evidence="2" id="KW-1185">Reference proteome</keyword>
<name>A0A5A9XKX6_9BACT</name>
<dbReference type="AlphaFoldDB" id="A0A5A9XKX6"/>